<evidence type="ECO:0000313" key="4">
    <source>
        <dbReference type="Proteomes" id="UP001203852"/>
    </source>
</evidence>
<feature type="chain" id="PRO_5043044701" evidence="2">
    <location>
        <begin position="24"/>
        <end position="814"/>
    </location>
</feature>
<proteinExistence type="predicted"/>
<gene>
    <name evidence="3" type="ORF">EDD36DRAFT_496271</name>
</gene>
<dbReference type="Proteomes" id="UP001203852">
    <property type="component" value="Unassembled WGS sequence"/>
</dbReference>
<evidence type="ECO:0000313" key="3">
    <source>
        <dbReference type="EMBL" id="KAI1613056.1"/>
    </source>
</evidence>
<accession>A0AAN6ID35</accession>
<feature type="region of interest" description="Disordered" evidence="1">
    <location>
        <begin position="625"/>
        <end position="709"/>
    </location>
</feature>
<sequence length="814" mass="85379">MTLLGWSVVKVALALLAASGACGNPLTTIEPCPEAKELNLAPITVSTQYQPVSTCEPTTACIKGKCSTKYPFTTYPYVSTVVPCAWNGTTTQMATVTDISQPFKVSEYLETLTQVTTMPSNENHNRHGQKVTAYETVTRRAMAPFNEVAPFMIPGWHGSGLCKKCIQEDGSRSQLLDVIECRSGTSSSGKKYKECVEWYETVVAQPSTSVTTQARCASSGTIRQAGTYTWTFPQVAPAVTVPASPTTVTVTINGKPSVSVHSGVQVVPGQPWNAYVTKSFSHPTTFEFDIYVTKVVVLNIPYMTHSADSSRNVPIPTGSSKNNNGNQANGWWPLPEGPASWPTSYDGGQAWQDWNPTSSFAATSSSRLNGVSTKASSTPSGIVGPIGGKPSSSRSAIGLSTTGTVTSSGIVGPIKGSASSSIKRVTSSTLLPSSASRPLTSSHSAPLSPTASTIGASITSSSPSSSLSTVTGISSVSNPGGITTGSATSTTAVTASGTGFYLQISGTAVSALRPRQQVTQYLAFDSNSNGIAVNELSSAAFVFRGNDSTSFLSNSLFLGTSTLTESPVQRFLNHPTGFATWDIVGVFAQLRDTAGFCFDNGFVYAYTASDTCDNPIVIIVTNPTTTSTTSTASTGKPSTLSTSTKKTSTKSTTTKSTSHKTTTTKSTTTKSTSHKTTTTKSTTTKSTSHKTTTTNSTSHKSTATKSTSVTTSASTLAGSTSSLHSTVAPVSQTTTLSSASSTTSAISSSSTLWGILFDFQCVGRTNQRVNDKCSRTIHLKHVNSNLYNHVVALIDHWLHNIFLGSHHTINVADV</sequence>
<feature type="region of interest" description="Disordered" evidence="1">
    <location>
        <begin position="307"/>
        <end position="348"/>
    </location>
</feature>
<organism evidence="3 4">
    <name type="scientific">Exophiala viscosa</name>
    <dbReference type="NCBI Taxonomy" id="2486360"/>
    <lineage>
        <taxon>Eukaryota</taxon>
        <taxon>Fungi</taxon>
        <taxon>Dikarya</taxon>
        <taxon>Ascomycota</taxon>
        <taxon>Pezizomycotina</taxon>
        <taxon>Eurotiomycetes</taxon>
        <taxon>Chaetothyriomycetidae</taxon>
        <taxon>Chaetothyriales</taxon>
        <taxon>Herpotrichiellaceae</taxon>
        <taxon>Exophiala</taxon>
    </lineage>
</organism>
<protein>
    <submittedName>
        <fullName evidence="3">Uncharacterized protein</fullName>
    </submittedName>
</protein>
<feature type="compositionally biased region" description="Low complexity" evidence="1">
    <location>
        <begin position="448"/>
        <end position="472"/>
    </location>
</feature>
<dbReference type="EMBL" id="MU404354">
    <property type="protein sequence ID" value="KAI1613056.1"/>
    <property type="molecule type" value="Genomic_DNA"/>
</dbReference>
<name>A0AAN6ID35_9EURO</name>
<evidence type="ECO:0000256" key="2">
    <source>
        <dbReference type="SAM" id="SignalP"/>
    </source>
</evidence>
<evidence type="ECO:0000256" key="1">
    <source>
        <dbReference type="SAM" id="MobiDB-lite"/>
    </source>
</evidence>
<feature type="compositionally biased region" description="Polar residues" evidence="1">
    <location>
        <begin position="362"/>
        <end position="380"/>
    </location>
</feature>
<feature type="compositionally biased region" description="Polar residues" evidence="1">
    <location>
        <begin position="417"/>
        <end position="447"/>
    </location>
</feature>
<feature type="compositionally biased region" description="Polar residues" evidence="1">
    <location>
        <begin position="307"/>
        <end position="329"/>
    </location>
</feature>
<reference evidence="3" key="1">
    <citation type="journal article" date="2022" name="bioRxiv">
        <title>Deciphering the potential niche of two novel black yeast fungi from a biological soil crust based on their genomes, phenotypes, and melanin regulation.</title>
        <authorList>
            <consortium name="DOE Joint Genome Institute"/>
            <person name="Carr E.C."/>
            <person name="Barton Q."/>
            <person name="Grambo S."/>
            <person name="Sullivan M."/>
            <person name="Renfro C.M."/>
            <person name="Kuo A."/>
            <person name="Pangilinan J."/>
            <person name="Lipzen A."/>
            <person name="Keymanesh K."/>
            <person name="Savage E."/>
            <person name="Barry K."/>
            <person name="Grigoriev I.V."/>
            <person name="Riekhof W.R."/>
            <person name="Harris S.S."/>
        </authorList>
    </citation>
    <scope>NUCLEOTIDE SEQUENCE</scope>
    <source>
        <strain evidence="3">JF 03-4F</strain>
    </source>
</reference>
<dbReference type="AlphaFoldDB" id="A0AAN6ID35"/>
<feature type="signal peptide" evidence="2">
    <location>
        <begin position="1"/>
        <end position="23"/>
    </location>
</feature>
<comment type="caution">
    <text evidence="3">The sequence shown here is derived from an EMBL/GenBank/DDBJ whole genome shotgun (WGS) entry which is preliminary data.</text>
</comment>
<feature type="region of interest" description="Disordered" evidence="1">
    <location>
        <begin position="362"/>
        <end position="472"/>
    </location>
</feature>
<keyword evidence="2" id="KW-0732">Signal</keyword>
<feature type="compositionally biased region" description="Low complexity" evidence="1">
    <location>
        <begin position="397"/>
        <end position="412"/>
    </location>
</feature>
<keyword evidence="4" id="KW-1185">Reference proteome</keyword>